<name>A0A4R9M162_9LEPT</name>
<evidence type="ECO:0000259" key="8">
    <source>
        <dbReference type="Pfam" id="PF16901"/>
    </source>
</evidence>
<proteinExistence type="inferred from homology"/>
<feature type="domain" description="Alpha-glycerophosphate oxidase C-terminal" evidence="8">
    <location>
        <begin position="411"/>
        <end position="529"/>
    </location>
</feature>
<evidence type="ECO:0000256" key="4">
    <source>
        <dbReference type="ARBA" id="ARBA00022798"/>
    </source>
</evidence>
<dbReference type="PANTHER" id="PTHR11985">
    <property type="entry name" value="GLYCEROL-3-PHOSPHATE DEHYDROGENASE"/>
    <property type="match status" value="1"/>
</dbReference>
<dbReference type="RefSeq" id="WP_135760007.1">
    <property type="nucleotide sequence ID" value="NZ_RQHW01000028.1"/>
</dbReference>
<dbReference type="InterPro" id="IPR006076">
    <property type="entry name" value="FAD-dep_OxRdtase"/>
</dbReference>
<comment type="caution">
    <text evidence="9">The sequence shown here is derived from an EMBL/GenBank/DDBJ whole genome shotgun (WGS) entry which is preliminary data.</text>
</comment>
<evidence type="ECO:0000256" key="6">
    <source>
        <dbReference type="ARBA" id="ARBA00023002"/>
    </source>
</evidence>
<dbReference type="GO" id="GO:0006071">
    <property type="term" value="P:glycerol metabolic process"/>
    <property type="evidence" value="ECO:0007669"/>
    <property type="project" value="UniProtKB-KW"/>
</dbReference>
<comment type="similarity">
    <text evidence="2">Belongs to the FAD-dependent glycerol-3-phosphate dehydrogenase family.</text>
</comment>
<accession>A0A4R9M162</accession>
<comment type="cofactor">
    <cofactor evidence="1">
        <name>FAD</name>
        <dbReference type="ChEBI" id="CHEBI:57692"/>
    </cofactor>
</comment>
<keyword evidence="5" id="KW-0274">FAD</keyword>
<dbReference type="InterPro" id="IPR031656">
    <property type="entry name" value="DAO_C"/>
</dbReference>
<protein>
    <submittedName>
        <fullName evidence="9">Glycerol-3-phosphate dehydrogenase/oxidase</fullName>
    </submittedName>
</protein>
<dbReference type="Gene3D" id="1.10.8.870">
    <property type="entry name" value="Alpha-glycerophosphate oxidase, cap domain"/>
    <property type="match status" value="1"/>
</dbReference>
<evidence type="ECO:0000256" key="5">
    <source>
        <dbReference type="ARBA" id="ARBA00022827"/>
    </source>
</evidence>
<keyword evidence="4" id="KW-0319">Glycerol metabolism</keyword>
<dbReference type="Gene3D" id="3.30.9.10">
    <property type="entry name" value="D-Amino Acid Oxidase, subunit A, domain 2"/>
    <property type="match status" value="1"/>
</dbReference>
<dbReference type="GO" id="GO:0004368">
    <property type="term" value="F:glycerol-3-phosphate dehydrogenase (quinone) activity"/>
    <property type="evidence" value="ECO:0007669"/>
    <property type="project" value="InterPro"/>
</dbReference>
<gene>
    <name evidence="9" type="ORF">EHS15_07895</name>
</gene>
<dbReference type="InterPro" id="IPR036188">
    <property type="entry name" value="FAD/NAD-bd_sf"/>
</dbReference>
<dbReference type="SUPFAM" id="SSF51905">
    <property type="entry name" value="FAD/NAD(P)-binding domain"/>
    <property type="match status" value="1"/>
</dbReference>
<reference evidence="9" key="1">
    <citation type="journal article" date="2019" name="PLoS Negl. Trop. Dis.">
        <title>Revisiting the worldwide diversity of Leptospira species in the environment.</title>
        <authorList>
            <person name="Vincent A.T."/>
            <person name="Schiettekatte O."/>
            <person name="Bourhy P."/>
            <person name="Veyrier F.J."/>
            <person name="Picardeau M."/>
        </authorList>
    </citation>
    <scope>NUCLEOTIDE SEQUENCE [LARGE SCALE GENOMIC DNA]</scope>
    <source>
        <strain evidence="9">201300427</strain>
    </source>
</reference>
<dbReference type="Gene3D" id="3.50.50.60">
    <property type="entry name" value="FAD/NAD(P)-binding domain"/>
    <property type="match status" value="1"/>
</dbReference>
<dbReference type="GO" id="GO:0046168">
    <property type="term" value="P:glycerol-3-phosphate catabolic process"/>
    <property type="evidence" value="ECO:0007669"/>
    <property type="project" value="TreeGrafter"/>
</dbReference>
<dbReference type="EMBL" id="RQHW01000028">
    <property type="protein sequence ID" value="TGN19691.1"/>
    <property type="molecule type" value="Genomic_DNA"/>
</dbReference>
<organism evidence="9 10">
    <name type="scientific">Leptospira idonii</name>
    <dbReference type="NCBI Taxonomy" id="1193500"/>
    <lineage>
        <taxon>Bacteria</taxon>
        <taxon>Pseudomonadati</taxon>
        <taxon>Spirochaetota</taxon>
        <taxon>Spirochaetia</taxon>
        <taxon>Leptospirales</taxon>
        <taxon>Leptospiraceae</taxon>
        <taxon>Leptospira</taxon>
    </lineage>
</organism>
<dbReference type="InterPro" id="IPR000447">
    <property type="entry name" value="G3P_DH_FAD-dep"/>
</dbReference>
<dbReference type="AlphaFoldDB" id="A0A4R9M162"/>
<evidence type="ECO:0000256" key="2">
    <source>
        <dbReference type="ARBA" id="ARBA00007330"/>
    </source>
</evidence>
<dbReference type="Pfam" id="PF01266">
    <property type="entry name" value="DAO"/>
    <property type="match status" value="1"/>
</dbReference>
<evidence type="ECO:0000259" key="7">
    <source>
        <dbReference type="Pfam" id="PF01266"/>
    </source>
</evidence>
<evidence type="ECO:0000313" key="9">
    <source>
        <dbReference type="EMBL" id="TGN19691.1"/>
    </source>
</evidence>
<dbReference type="Pfam" id="PF16901">
    <property type="entry name" value="DAO_C"/>
    <property type="match status" value="1"/>
</dbReference>
<dbReference type="PRINTS" id="PR01001">
    <property type="entry name" value="FADG3PDH"/>
</dbReference>
<keyword evidence="6" id="KW-0560">Oxidoreductase</keyword>
<feature type="domain" description="FAD dependent oxidoreductase" evidence="7">
    <location>
        <begin position="20"/>
        <end position="387"/>
    </location>
</feature>
<sequence>MANPKKNGKSRTDSLKQEYDILIIGGGITGANVLWDATLRGYKCLLVEKSDYASGTSQATSKLIHGGLRYLKNLEFGLVRESLRERRILAKISPHAVRPLGFIVPIHSWPERLTLFAGMELYNALSYDRNQDISEDCLIPRYLWNSKAETIYKTSPLDRTKLMGSFQYYDYANINPERHTSEFIFSAKDRGGQAFNYMEVKSITKQNSGGYTVGLLDRESDKLKLVSAKVVVNSAGPWADFVESLAGVAPEKKLVRSKGIHAVVRNICSKECIILQKRDGSHLFVIPWRDKTIIGTTDHVFDDHPENFLVKESEIISLLDEVNRTFGDTRLTLEDVDYYYGGLRPLVEDLDSDSETYSASRKAEVMHYEKEGYLGFFSALGGKYTTSRSLAENLVNQISEVLPNHVVTTVSRTEPLLGGHYKSKKALAQSLERKFPKASGRKIEQIVSRYGSLSEKVLSYPSGETYLLANGERFYEEEVSYLVENEDIIHATDFYFRRSGVGTVGKMNPDDRKKLDAKLAKLLGWDAKRSSQESKLVDKRYLWFKD</sequence>
<dbReference type="PANTHER" id="PTHR11985:SF35">
    <property type="entry name" value="ANAEROBIC GLYCEROL-3-PHOSPHATE DEHYDROGENASE SUBUNIT A"/>
    <property type="match status" value="1"/>
</dbReference>
<evidence type="ECO:0000313" key="10">
    <source>
        <dbReference type="Proteomes" id="UP000298058"/>
    </source>
</evidence>
<dbReference type="InterPro" id="IPR038299">
    <property type="entry name" value="DAO_C_sf"/>
</dbReference>
<evidence type="ECO:0000256" key="1">
    <source>
        <dbReference type="ARBA" id="ARBA00001974"/>
    </source>
</evidence>
<dbReference type="OrthoDB" id="9766796at2"/>
<keyword evidence="3" id="KW-0285">Flavoprotein</keyword>
<evidence type="ECO:0000256" key="3">
    <source>
        <dbReference type="ARBA" id="ARBA00022630"/>
    </source>
</evidence>
<keyword evidence="10" id="KW-1185">Reference proteome</keyword>
<dbReference type="Proteomes" id="UP000298058">
    <property type="component" value="Unassembled WGS sequence"/>
</dbReference>